<proteinExistence type="predicted"/>
<dbReference type="Proteomes" id="UP001501442">
    <property type="component" value="Unassembled WGS sequence"/>
</dbReference>
<name>A0ABP8U7A7_9ACTN</name>
<protein>
    <submittedName>
        <fullName evidence="1">Uncharacterized protein</fullName>
    </submittedName>
</protein>
<evidence type="ECO:0000313" key="2">
    <source>
        <dbReference type="Proteomes" id="UP001501442"/>
    </source>
</evidence>
<organism evidence="1 2">
    <name type="scientific">Actinoallomurus vinaceus</name>
    <dbReference type="NCBI Taxonomy" id="1080074"/>
    <lineage>
        <taxon>Bacteria</taxon>
        <taxon>Bacillati</taxon>
        <taxon>Actinomycetota</taxon>
        <taxon>Actinomycetes</taxon>
        <taxon>Streptosporangiales</taxon>
        <taxon>Thermomonosporaceae</taxon>
        <taxon>Actinoallomurus</taxon>
    </lineage>
</organism>
<comment type="caution">
    <text evidence="1">The sequence shown here is derived from an EMBL/GenBank/DDBJ whole genome shotgun (WGS) entry which is preliminary data.</text>
</comment>
<sequence>MIHTRMPPVSTRSATSGLTSIRLRIACSRSRAASIPGCSTTLDVKNILVKAACTFWSGVAGCRMSSGIWISRCAETDANSSAGSLSRRVATISWSLASAVRSALDIDRSATARSSGAIRASRAPGSASSNRSWNAL</sequence>
<dbReference type="EMBL" id="BAABHK010000002">
    <property type="protein sequence ID" value="GAA4622927.1"/>
    <property type="molecule type" value="Genomic_DNA"/>
</dbReference>
<reference evidence="2" key="1">
    <citation type="journal article" date="2019" name="Int. J. Syst. Evol. Microbiol.">
        <title>The Global Catalogue of Microorganisms (GCM) 10K type strain sequencing project: providing services to taxonomists for standard genome sequencing and annotation.</title>
        <authorList>
            <consortium name="The Broad Institute Genomics Platform"/>
            <consortium name="The Broad Institute Genome Sequencing Center for Infectious Disease"/>
            <person name="Wu L."/>
            <person name="Ma J."/>
        </authorList>
    </citation>
    <scope>NUCLEOTIDE SEQUENCE [LARGE SCALE GENOMIC DNA]</scope>
    <source>
        <strain evidence="2">JCM 17939</strain>
    </source>
</reference>
<evidence type="ECO:0000313" key="1">
    <source>
        <dbReference type="EMBL" id="GAA4622927.1"/>
    </source>
</evidence>
<gene>
    <name evidence="1" type="ORF">GCM10023196_017060</name>
</gene>
<accession>A0ABP8U7A7</accession>
<keyword evidence="2" id="KW-1185">Reference proteome</keyword>